<sequence length="158" mass="18486">MIFLPLILDSISTTESEKDNKNVNKITLDSHSNIVTINPLEVHFTEHFQEKKAKQLRFKVEKVSEEILNNSSQEKLMSPVFNITNNSVDSKINFSHTDENIMEEIDMYEAYISSSFNDSNSNKECNYLEGYDEYEATECRKIGYNFKREKMRRVEGSY</sequence>
<dbReference type="AlphaFoldDB" id="A0AAX4JDL4"/>
<dbReference type="KEGG" id="vnx:VNE69_07128"/>
<organism evidence="1 2">
    <name type="scientific">Vairimorpha necatrix</name>
    <dbReference type="NCBI Taxonomy" id="6039"/>
    <lineage>
        <taxon>Eukaryota</taxon>
        <taxon>Fungi</taxon>
        <taxon>Fungi incertae sedis</taxon>
        <taxon>Microsporidia</taxon>
        <taxon>Nosematidae</taxon>
        <taxon>Vairimorpha</taxon>
    </lineage>
</organism>
<evidence type="ECO:0000313" key="2">
    <source>
        <dbReference type="Proteomes" id="UP001334084"/>
    </source>
</evidence>
<name>A0AAX4JDL4_9MICR</name>
<proteinExistence type="predicted"/>
<dbReference type="GeneID" id="90541884"/>
<keyword evidence="2" id="KW-1185">Reference proteome</keyword>
<accession>A0AAX4JDL4</accession>
<dbReference type="RefSeq" id="XP_065330205.1">
    <property type="nucleotide sequence ID" value="XM_065474133.1"/>
</dbReference>
<dbReference type="Proteomes" id="UP001334084">
    <property type="component" value="Chromosome 7"/>
</dbReference>
<evidence type="ECO:0000313" key="1">
    <source>
        <dbReference type="EMBL" id="WUR04060.1"/>
    </source>
</evidence>
<dbReference type="EMBL" id="CP142732">
    <property type="protein sequence ID" value="WUR04060.1"/>
    <property type="molecule type" value="Genomic_DNA"/>
</dbReference>
<protein>
    <submittedName>
        <fullName evidence="1">Membrane protein</fullName>
    </submittedName>
</protein>
<reference evidence="1" key="1">
    <citation type="journal article" date="2024" name="BMC Genomics">
        <title>Functional annotation of a divergent genome using sequence and structure-based similarity.</title>
        <authorList>
            <person name="Svedberg D."/>
            <person name="Winiger R.R."/>
            <person name="Berg A."/>
            <person name="Sharma H."/>
            <person name="Tellgren-Roth C."/>
            <person name="Debrunner-Vossbrinck B.A."/>
            <person name="Vossbrinck C.R."/>
            <person name="Barandun J."/>
        </authorList>
    </citation>
    <scope>NUCLEOTIDE SEQUENCE</scope>
    <source>
        <strain evidence="1">Illinois isolate</strain>
    </source>
</reference>
<gene>
    <name evidence="1" type="ORF">VNE69_07128</name>
</gene>